<sequence length="162" mass="18592">MFLLVQIRGHGLMIPLSLQNHSIRSRFRLLYSILFKFSVVCSLSGVIVATKRSSGPSRHNSLSTTIAANIAEYIPRRRRRRHNRLSSLNFQIDRSVLWHESCVGPLSRAKLHVSWFYMPSLGWWRRPGWMRAGRCWFLSKGQGVSLGRCSLRILQGTKGALE</sequence>
<name>A0A6A6ABL6_9PLEO</name>
<reference evidence="1" key="1">
    <citation type="journal article" date="2020" name="Stud. Mycol.">
        <title>101 Dothideomycetes genomes: a test case for predicting lifestyles and emergence of pathogens.</title>
        <authorList>
            <person name="Haridas S."/>
            <person name="Albert R."/>
            <person name="Binder M."/>
            <person name="Bloem J."/>
            <person name="Labutti K."/>
            <person name="Salamov A."/>
            <person name="Andreopoulos B."/>
            <person name="Baker S."/>
            <person name="Barry K."/>
            <person name="Bills G."/>
            <person name="Bluhm B."/>
            <person name="Cannon C."/>
            <person name="Castanera R."/>
            <person name="Culley D."/>
            <person name="Daum C."/>
            <person name="Ezra D."/>
            <person name="Gonzalez J."/>
            <person name="Henrissat B."/>
            <person name="Kuo A."/>
            <person name="Liang C."/>
            <person name="Lipzen A."/>
            <person name="Lutzoni F."/>
            <person name="Magnuson J."/>
            <person name="Mondo S."/>
            <person name="Nolan M."/>
            <person name="Ohm R."/>
            <person name="Pangilinan J."/>
            <person name="Park H.-J."/>
            <person name="Ramirez L."/>
            <person name="Alfaro M."/>
            <person name="Sun H."/>
            <person name="Tritt A."/>
            <person name="Yoshinaga Y."/>
            <person name="Zwiers L.-H."/>
            <person name="Turgeon B."/>
            <person name="Goodwin S."/>
            <person name="Spatafora J."/>
            <person name="Crous P."/>
            <person name="Grigoriev I."/>
        </authorList>
    </citation>
    <scope>NUCLEOTIDE SEQUENCE</scope>
    <source>
        <strain evidence="1">CBS 119687</strain>
    </source>
</reference>
<dbReference type="GeneID" id="54412523"/>
<dbReference type="Proteomes" id="UP000799771">
    <property type="component" value="Unassembled WGS sequence"/>
</dbReference>
<gene>
    <name evidence="1" type="ORF">P153DRAFT_41162</name>
</gene>
<proteinExistence type="predicted"/>
<organism evidence="1 2">
    <name type="scientific">Dothidotthia symphoricarpi CBS 119687</name>
    <dbReference type="NCBI Taxonomy" id="1392245"/>
    <lineage>
        <taxon>Eukaryota</taxon>
        <taxon>Fungi</taxon>
        <taxon>Dikarya</taxon>
        <taxon>Ascomycota</taxon>
        <taxon>Pezizomycotina</taxon>
        <taxon>Dothideomycetes</taxon>
        <taxon>Pleosporomycetidae</taxon>
        <taxon>Pleosporales</taxon>
        <taxon>Dothidotthiaceae</taxon>
        <taxon>Dothidotthia</taxon>
    </lineage>
</organism>
<protein>
    <submittedName>
        <fullName evidence="1">Uncharacterized protein</fullName>
    </submittedName>
</protein>
<dbReference type="RefSeq" id="XP_033522992.1">
    <property type="nucleotide sequence ID" value="XM_033672091.1"/>
</dbReference>
<accession>A0A6A6ABL6</accession>
<keyword evidence="2" id="KW-1185">Reference proteome</keyword>
<dbReference type="AlphaFoldDB" id="A0A6A6ABL6"/>
<evidence type="ECO:0000313" key="2">
    <source>
        <dbReference type="Proteomes" id="UP000799771"/>
    </source>
</evidence>
<evidence type="ECO:0000313" key="1">
    <source>
        <dbReference type="EMBL" id="KAF2128603.1"/>
    </source>
</evidence>
<dbReference type="EMBL" id="ML977508">
    <property type="protein sequence ID" value="KAF2128603.1"/>
    <property type="molecule type" value="Genomic_DNA"/>
</dbReference>